<dbReference type="AlphaFoldDB" id="X1DUX3"/>
<dbReference type="EMBL" id="BARU01000703">
    <property type="protein sequence ID" value="GAH23972.1"/>
    <property type="molecule type" value="Genomic_DNA"/>
</dbReference>
<evidence type="ECO:0000256" key="1">
    <source>
        <dbReference type="SAM" id="Phobius"/>
    </source>
</evidence>
<keyword evidence="1" id="KW-0812">Transmembrane</keyword>
<protein>
    <submittedName>
        <fullName evidence="2">Uncharacterized protein</fullName>
    </submittedName>
</protein>
<keyword evidence="1" id="KW-0472">Membrane</keyword>
<evidence type="ECO:0000313" key="2">
    <source>
        <dbReference type="EMBL" id="GAH23972.1"/>
    </source>
</evidence>
<organism evidence="2">
    <name type="scientific">marine sediment metagenome</name>
    <dbReference type="NCBI Taxonomy" id="412755"/>
    <lineage>
        <taxon>unclassified sequences</taxon>
        <taxon>metagenomes</taxon>
        <taxon>ecological metagenomes</taxon>
    </lineage>
</organism>
<comment type="caution">
    <text evidence="2">The sequence shown here is derived from an EMBL/GenBank/DDBJ whole genome shotgun (WGS) entry which is preliminary data.</text>
</comment>
<name>X1DUX3_9ZZZZ</name>
<reference evidence="2" key="1">
    <citation type="journal article" date="2014" name="Front. Microbiol.">
        <title>High frequency of phylogenetically diverse reductive dehalogenase-homologous genes in deep subseafloor sedimentary metagenomes.</title>
        <authorList>
            <person name="Kawai M."/>
            <person name="Futagami T."/>
            <person name="Toyoda A."/>
            <person name="Takaki Y."/>
            <person name="Nishi S."/>
            <person name="Hori S."/>
            <person name="Arai W."/>
            <person name="Tsubouchi T."/>
            <person name="Morono Y."/>
            <person name="Uchiyama I."/>
            <person name="Ito T."/>
            <person name="Fujiyama A."/>
            <person name="Inagaki F."/>
            <person name="Takami H."/>
        </authorList>
    </citation>
    <scope>NUCLEOTIDE SEQUENCE</scope>
    <source>
        <strain evidence="2">Expedition CK06-06</strain>
    </source>
</reference>
<keyword evidence="1" id="KW-1133">Transmembrane helix</keyword>
<gene>
    <name evidence="2" type="ORF">S03H2_02174</name>
</gene>
<accession>X1DUX3</accession>
<sequence length="48" mass="5375">MEGLTNAVVRDAVLREVIGSYLLRPVTGAYLETALLGYLRFLLALFYI</sequence>
<feature type="transmembrane region" description="Helical" evidence="1">
    <location>
        <begin position="29"/>
        <end position="47"/>
    </location>
</feature>
<proteinExistence type="predicted"/>